<evidence type="ECO:0000256" key="1">
    <source>
        <dbReference type="SAM" id="SignalP"/>
    </source>
</evidence>
<dbReference type="Proteomes" id="UP000823964">
    <property type="component" value="Unassembled WGS sequence"/>
</dbReference>
<dbReference type="InterPro" id="IPR036709">
    <property type="entry name" value="Autotransporte_beta_dom_sf"/>
</dbReference>
<accession>A0A9D2AH21</accession>
<dbReference type="SUPFAM" id="SSF103515">
    <property type="entry name" value="Autotransporter"/>
    <property type="match status" value="1"/>
</dbReference>
<feature type="signal peptide" evidence="1">
    <location>
        <begin position="1"/>
        <end position="21"/>
    </location>
</feature>
<evidence type="ECO:0000313" key="3">
    <source>
        <dbReference type="Proteomes" id="UP000823964"/>
    </source>
</evidence>
<protein>
    <submittedName>
        <fullName evidence="2">Porin family protein</fullName>
    </submittedName>
</protein>
<dbReference type="AlphaFoldDB" id="A0A9D2AH21"/>
<organism evidence="2 3">
    <name type="scientific">Candidatus Akkermansia intestinigallinarum</name>
    <dbReference type="NCBI Taxonomy" id="2838431"/>
    <lineage>
        <taxon>Bacteria</taxon>
        <taxon>Pseudomonadati</taxon>
        <taxon>Verrucomicrobiota</taxon>
        <taxon>Verrucomicrobiia</taxon>
        <taxon>Verrucomicrobiales</taxon>
        <taxon>Akkermansiaceae</taxon>
        <taxon>Akkermansia</taxon>
    </lineage>
</organism>
<gene>
    <name evidence="2" type="ORF">H9862_05355</name>
</gene>
<evidence type="ECO:0000313" key="2">
    <source>
        <dbReference type="EMBL" id="HIX20014.1"/>
    </source>
</evidence>
<proteinExistence type="predicted"/>
<comment type="caution">
    <text evidence="2">The sequence shown here is derived from an EMBL/GenBank/DDBJ whole genome shotgun (WGS) entry which is preliminary data.</text>
</comment>
<keyword evidence="1" id="KW-0732">Signal</keyword>
<reference evidence="2" key="2">
    <citation type="submission" date="2021-04" db="EMBL/GenBank/DDBJ databases">
        <authorList>
            <person name="Gilroy R."/>
        </authorList>
    </citation>
    <scope>NUCLEOTIDE SEQUENCE</scope>
    <source>
        <strain evidence="2">14975</strain>
    </source>
</reference>
<dbReference type="EMBL" id="DXFQ01000095">
    <property type="protein sequence ID" value="HIX20014.1"/>
    <property type="molecule type" value="Genomic_DNA"/>
</dbReference>
<feature type="chain" id="PRO_5038670619" evidence="1">
    <location>
        <begin position="22"/>
        <end position="395"/>
    </location>
</feature>
<reference evidence="2" key="1">
    <citation type="journal article" date="2021" name="PeerJ">
        <title>Extensive microbial diversity within the chicken gut microbiome revealed by metagenomics and culture.</title>
        <authorList>
            <person name="Gilroy R."/>
            <person name="Ravi A."/>
            <person name="Getino M."/>
            <person name="Pursley I."/>
            <person name="Horton D.L."/>
            <person name="Alikhan N.F."/>
            <person name="Baker D."/>
            <person name="Gharbi K."/>
            <person name="Hall N."/>
            <person name="Watson M."/>
            <person name="Adriaenssens E.M."/>
            <person name="Foster-Nyarko E."/>
            <person name="Jarju S."/>
            <person name="Secka A."/>
            <person name="Antonio M."/>
            <person name="Oren A."/>
            <person name="Chaudhuri R.R."/>
            <person name="La Ragione R."/>
            <person name="Hildebrand F."/>
            <person name="Pallen M.J."/>
        </authorList>
    </citation>
    <scope>NUCLEOTIDE SEQUENCE</scope>
    <source>
        <strain evidence="2">14975</strain>
    </source>
</reference>
<sequence>MKSSILKALALSGFAVSSAMAGSLYDTAPTIGIPESYAVSWAAHVSLGYDSNINSSADAQESAFVRAGVSSAYGEFESADKISYNVGLGVMYYMREAYGTNNRVFPDITVGGTYERSLGSGSRIRLSANVAYQPEPDYSNGISSARARGNTFMWNVAANYSQPIDARLSWVVGVGTSGYLYEEREYRYDDRQYVTGSLGLNYKSSPATTYGLTLSYRLDRREYGENANNIYLNASATHALDSVSSVYASLGLQCKNINDHTYFYPNFRAGYNRRLTEGLSANLYVNLDNENIGTYAFPTLNYLSDMAWRLGARLNYTISPMVTVFCGAEWFYCDYSRGTNGLQDMTQSTYVLSVGLNYSITKHLSWNTTYKFTDGSKWAGDYTRSIVQTGFSYSF</sequence>
<name>A0A9D2AH21_9BACT</name>